<dbReference type="AlphaFoldDB" id="A0A8J3GHC3"/>
<dbReference type="RefSeq" id="WP_189490121.1">
    <property type="nucleotide sequence ID" value="NZ_BMZO01000007.1"/>
</dbReference>
<comment type="caution">
    <text evidence="2">The sequence shown here is derived from an EMBL/GenBank/DDBJ whole genome shotgun (WGS) entry which is preliminary data.</text>
</comment>
<keyword evidence="3" id="KW-1185">Reference proteome</keyword>
<name>A0A8J3GHC3_9HYPH</name>
<sequence length="180" mass="19342">MSSSEFLSRRSFLGLMAGSGAALAAGCTVRPLYQANSMAPTAASTLEGAVSIDEVRTRYGQEVRNHLIFSFNRGQGQPASARYKLVLGVSSSTASSATIQTTRRDSEPTSSMQTLTGTYVLTEIATGQIVARGRRSVTASFDVSRQEYSAGRARLNAEDRAARELAELIRLAITQQVEQK</sequence>
<evidence type="ECO:0008006" key="4">
    <source>
        <dbReference type="Google" id="ProtNLM"/>
    </source>
</evidence>
<proteinExistence type="predicted"/>
<reference evidence="2" key="2">
    <citation type="submission" date="2020-09" db="EMBL/GenBank/DDBJ databases">
        <authorList>
            <person name="Sun Q."/>
            <person name="Kim S."/>
        </authorList>
    </citation>
    <scope>NUCLEOTIDE SEQUENCE</scope>
    <source>
        <strain evidence="2">KCTC 42097</strain>
    </source>
</reference>
<gene>
    <name evidence="2" type="ORF">GCM10010136_22320</name>
</gene>
<reference evidence="2" key="1">
    <citation type="journal article" date="2014" name="Int. J. Syst. Evol. Microbiol.">
        <title>Complete genome sequence of Corynebacterium casei LMG S-19264T (=DSM 44701T), isolated from a smear-ripened cheese.</title>
        <authorList>
            <consortium name="US DOE Joint Genome Institute (JGI-PGF)"/>
            <person name="Walter F."/>
            <person name="Albersmeier A."/>
            <person name="Kalinowski J."/>
            <person name="Ruckert C."/>
        </authorList>
    </citation>
    <scope>NUCLEOTIDE SEQUENCE</scope>
    <source>
        <strain evidence="2">KCTC 42097</strain>
    </source>
</reference>
<dbReference type="PROSITE" id="PS51318">
    <property type="entry name" value="TAT"/>
    <property type="match status" value="1"/>
</dbReference>
<keyword evidence="1" id="KW-0732">Signal</keyword>
<evidence type="ECO:0000313" key="2">
    <source>
        <dbReference type="EMBL" id="GHC73845.1"/>
    </source>
</evidence>
<accession>A0A8J3GHC3</accession>
<dbReference type="Gene3D" id="3.30.160.150">
    <property type="entry name" value="Lipoprotein like domain"/>
    <property type="match status" value="1"/>
</dbReference>
<feature type="chain" id="PRO_5035231746" description="LPS-assembly lipoprotein" evidence="1">
    <location>
        <begin position="25"/>
        <end position="180"/>
    </location>
</feature>
<dbReference type="Proteomes" id="UP000641137">
    <property type="component" value="Unassembled WGS sequence"/>
</dbReference>
<protein>
    <recommendedName>
        <fullName evidence="4">LPS-assembly lipoprotein</fullName>
    </recommendedName>
</protein>
<dbReference type="InterPro" id="IPR006311">
    <property type="entry name" value="TAT_signal"/>
</dbReference>
<feature type="signal peptide" evidence="1">
    <location>
        <begin position="1"/>
        <end position="24"/>
    </location>
</feature>
<organism evidence="2 3">
    <name type="scientific">Limoniibacter endophyticus</name>
    <dbReference type="NCBI Taxonomy" id="1565040"/>
    <lineage>
        <taxon>Bacteria</taxon>
        <taxon>Pseudomonadati</taxon>
        <taxon>Pseudomonadota</taxon>
        <taxon>Alphaproteobacteria</taxon>
        <taxon>Hyphomicrobiales</taxon>
        <taxon>Bartonellaceae</taxon>
        <taxon>Limoniibacter</taxon>
    </lineage>
</organism>
<evidence type="ECO:0000256" key="1">
    <source>
        <dbReference type="SAM" id="SignalP"/>
    </source>
</evidence>
<dbReference type="EMBL" id="BMZO01000007">
    <property type="protein sequence ID" value="GHC73845.1"/>
    <property type="molecule type" value="Genomic_DNA"/>
</dbReference>
<evidence type="ECO:0000313" key="3">
    <source>
        <dbReference type="Proteomes" id="UP000641137"/>
    </source>
</evidence>